<dbReference type="Pfam" id="PF05746">
    <property type="entry name" value="DALR_1"/>
    <property type="match status" value="1"/>
</dbReference>
<dbReference type="GO" id="GO:0004814">
    <property type="term" value="F:arginine-tRNA ligase activity"/>
    <property type="evidence" value="ECO:0007669"/>
    <property type="project" value="UniProtKB-EC"/>
</dbReference>
<dbReference type="InterPro" id="IPR009080">
    <property type="entry name" value="tRNAsynth_Ia_anticodon-bd"/>
</dbReference>
<dbReference type="SUPFAM" id="SSF47323">
    <property type="entry name" value="Anticodon-binding domain of a subclass of class I aminoacyl-tRNA synthetases"/>
    <property type="match status" value="1"/>
</dbReference>
<dbReference type="GO" id="GO:0006420">
    <property type="term" value="P:arginyl-tRNA aminoacylation"/>
    <property type="evidence" value="ECO:0007669"/>
    <property type="project" value="InterPro"/>
</dbReference>
<reference evidence="12" key="1">
    <citation type="journal article" date="2012" name="Science">
        <title>Fermentation, hydrogen, and sulfur metabolism in multiple uncultivated bacterial phyla.</title>
        <authorList>
            <person name="Wrighton K.C."/>
            <person name="Thomas B.C."/>
            <person name="Sharon I."/>
            <person name="Miller C.S."/>
            <person name="Castelle C.J."/>
            <person name="VerBerkmoes N.C."/>
            <person name="Wilkins M.J."/>
            <person name="Hettich R.L."/>
            <person name="Lipton M.S."/>
            <person name="Williams K.H."/>
            <person name="Long P.E."/>
            <person name="Banfield J.F."/>
        </authorList>
    </citation>
    <scope>NUCLEOTIDE SEQUENCE [LARGE SCALE GENOMIC DNA]</scope>
</reference>
<dbReference type="Gene3D" id="3.40.50.620">
    <property type="entry name" value="HUPs"/>
    <property type="match status" value="1"/>
</dbReference>
<evidence type="ECO:0000256" key="9">
    <source>
        <dbReference type="RuleBase" id="RU363038"/>
    </source>
</evidence>
<accession>K1X4Y3</accession>
<proteinExistence type="inferred from homology"/>
<dbReference type="PANTHER" id="PTHR11956:SF5">
    <property type="entry name" value="ARGININE--TRNA LIGASE, CYTOPLASMIC"/>
    <property type="match status" value="1"/>
</dbReference>
<dbReference type="InterPro" id="IPR035684">
    <property type="entry name" value="ArgRS_core"/>
</dbReference>
<evidence type="ECO:0000256" key="2">
    <source>
        <dbReference type="ARBA" id="ARBA00012837"/>
    </source>
</evidence>
<evidence type="ECO:0000256" key="3">
    <source>
        <dbReference type="ARBA" id="ARBA00022598"/>
    </source>
</evidence>
<evidence type="ECO:0000256" key="8">
    <source>
        <dbReference type="ARBA" id="ARBA00049339"/>
    </source>
</evidence>
<dbReference type="SMART" id="SM01016">
    <property type="entry name" value="Arg_tRNA_synt_N"/>
    <property type="match status" value="1"/>
</dbReference>
<dbReference type="Gene3D" id="3.30.1360.70">
    <property type="entry name" value="Arginyl tRNA synthetase N-terminal domain"/>
    <property type="match status" value="1"/>
</dbReference>
<dbReference type="SMART" id="SM00836">
    <property type="entry name" value="DALR_1"/>
    <property type="match status" value="1"/>
</dbReference>
<dbReference type="InterPro" id="IPR014729">
    <property type="entry name" value="Rossmann-like_a/b/a_fold"/>
</dbReference>
<keyword evidence="4 9" id="KW-0547">Nucleotide-binding</keyword>
<dbReference type="InterPro" id="IPR036695">
    <property type="entry name" value="Arg-tRNA-synth_N_sf"/>
</dbReference>
<comment type="catalytic activity">
    <reaction evidence="8">
        <text>tRNA(Arg) + L-arginine + ATP = L-arginyl-tRNA(Arg) + AMP + diphosphate</text>
        <dbReference type="Rhea" id="RHEA:20301"/>
        <dbReference type="Rhea" id="RHEA-COMP:9658"/>
        <dbReference type="Rhea" id="RHEA-COMP:9673"/>
        <dbReference type="ChEBI" id="CHEBI:30616"/>
        <dbReference type="ChEBI" id="CHEBI:32682"/>
        <dbReference type="ChEBI" id="CHEBI:33019"/>
        <dbReference type="ChEBI" id="CHEBI:78442"/>
        <dbReference type="ChEBI" id="CHEBI:78513"/>
        <dbReference type="ChEBI" id="CHEBI:456215"/>
        <dbReference type="EC" id="6.1.1.19"/>
    </reaction>
</comment>
<keyword evidence="7 9" id="KW-0030">Aminoacyl-tRNA synthetase</keyword>
<dbReference type="Pfam" id="PF00750">
    <property type="entry name" value="tRNA-synt_1d"/>
    <property type="match status" value="1"/>
</dbReference>
<dbReference type="Pfam" id="PF03485">
    <property type="entry name" value="Arg_tRNA_synt_N"/>
    <property type="match status" value="1"/>
</dbReference>
<dbReference type="PANTHER" id="PTHR11956">
    <property type="entry name" value="ARGINYL-TRNA SYNTHETASE"/>
    <property type="match status" value="1"/>
</dbReference>
<dbReference type="GO" id="GO:0005524">
    <property type="term" value="F:ATP binding"/>
    <property type="evidence" value="ECO:0007669"/>
    <property type="project" value="UniProtKB-KW"/>
</dbReference>
<feature type="domain" description="Arginyl tRNA synthetase N-terminal" evidence="11">
    <location>
        <begin position="3"/>
        <end position="84"/>
    </location>
</feature>
<evidence type="ECO:0000256" key="1">
    <source>
        <dbReference type="ARBA" id="ARBA00005594"/>
    </source>
</evidence>
<name>K1X4Y3_9BACT</name>
<dbReference type="Gene3D" id="1.10.730.10">
    <property type="entry name" value="Isoleucyl-tRNA Synthetase, Domain 1"/>
    <property type="match status" value="1"/>
</dbReference>
<dbReference type="AlphaFoldDB" id="K1X4Y3"/>
<dbReference type="EC" id="6.1.1.19" evidence="2"/>
<organism evidence="12">
    <name type="scientific">uncultured bacterium</name>
    <name type="common">gcode 4</name>
    <dbReference type="NCBI Taxonomy" id="1234023"/>
    <lineage>
        <taxon>Bacteria</taxon>
        <taxon>environmental samples</taxon>
    </lineage>
</organism>
<evidence type="ECO:0000259" key="11">
    <source>
        <dbReference type="SMART" id="SM01016"/>
    </source>
</evidence>
<dbReference type="GO" id="GO:0005737">
    <property type="term" value="C:cytoplasm"/>
    <property type="evidence" value="ECO:0007669"/>
    <property type="project" value="InterPro"/>
</dbReference>
<dbReference type="InterPro" id="IPR005148">
    <property type="entry name" value="Arg-tRNA-synth_N"/>
</dbReference>
<dbReference type="InterPro" id="IPR008909">
    <property type="entry name" value="DALR_anticod-bd"/>
</dbReference>
<evidence type="ECO:0000256" key="5">
    <source>
        <dbReference type="ARBA" id="ARBA00022840"/>
    </source>
</evidence>
<dbReference type="SUPFAM" id="SSF55190">
    <property type="entry name" value="Arginyl-tRNA synthetase (ArgRS), N-terminal 'additional' domain"/>
    <property type="match status" value="1"/>
</dbReference>
<gene>
    <name evidence="12" type="ORF">ACD_80C00109G0010</name>
</gene>
<evidence type="ECO:0000256" key="7">
    <source>
        <dbReference type="ARBA" id="ARBA00023146"/>
    </source>
</evidence>
<keyword evidence="5 9" id="KW-0067">ATP-binding</keyword>
<dbReference type="SUPFAM" id="SSF52374">
    <property type="entry name" value="Nucleotidylyl transferase"/>
    <property type="match status" value="1"/>
</dbReference>
<evidence type="ECO:0000256" key="6">
    <source>
        <dbReference type="ARBA" id="ARBA00022917"/>
    </source>
</evidence>
<evidence type="ECO:0000256" key="4">
    <source>
        <dbReference type="ARBA" id="ARBA00022741"/>
    </source>
</evidence>
<evidence type="ECO:0000259" key="10">
    <source>
        <dbReference type="SMART" id="SM00836"/>
    </source>
</evidence>
<sequence>MIAIYKQYFAAELATQIEIPREDILALIEIPPENIPGDLAFPCFQLAKQAKKSPNILAKEFSEKFSSPFFEKFEAVGGYVNAHINKNKFINEFFSSNVSMFQSSNLSTKPKVLIEYMSANPNKPLHIWQARNVCVGDSMRRIYEYLRYDVTSCDYGDDSGVNIWYNIVGHLFYGIPVETEKKFDHYCGEIYVKMRQLEEDAIFKQRLSETLLKIEEDTDPEIKKLHQKYTQDCTHQQMVSCRRMGAYFNLVAWETNILHLKFFADAMTILKEKWFVRFADDGDAKGCRILDLSSLPEYAKEEKQYQIMIKSDGLATYVAKDIAFAMRKFWYLNKNFGYEQSWQDPRGINMYTTTADSEQWKEHTFWNYDIALTVIDYRQIPPQTIVKSALKLMGHNQEDKQYLPLGYGVVYLTPQTLLKLKYTLSDEEQKEKKLPFASRKWRTVTIDEMLDMLHAKAYAETKERNAEKDAARLDHVAEAMAISALRFFLIRGDVTKDIVFDLDEAMDMQGETWAYILYTWARAQSIVDGAWIFDSAKVDYSLLQEEEEFSLIKKISMLDEVIWRAKNDLAPHYLAKYCFDLAQLVNSYYAHTKILVDDENLKMTRIALLQKVIETLKQAMALIGMVFVERM</sequence>
<comment type="similarity">
    <text evidence="1 9">Belongs to the class-I aminoacyl-tRNA synthetase family.</text>
</comment>
<protein>
    <recommendedName>
        <fullName evidence="2">arginine--tRNA ligase</fullName>
        <ecNumber evidence="2">6.1.1.19</ecNumber>
    </recommendedName>
</protein>
<dbReference type="PRINTS" id="PR01038">
    <property type="entry name" value="TRNASYNTHARG"/>
</dbReference>
<comment type="caution">
    <text evidence="12">The sequence shown here is derived from an EMBL/GenBank/DDBJ whole genome shotgun (WGS) entry which is preliminary data.</text>
</comment>
<keyword evidence="3 9" id="KW-0436">Ligase</keyword>
<dbReference type="InterPro" id="IPR001278">
    <property type="entry name" value="Arg-tRNA-ligase"/>
</dbReference>
<dbReference type="EMBL" id="AMFJ01036116">
    <property type="protein sequence ID" value="EKD25190.1"/>
    <property type="molecule type" value="Genomic_DNA"/>
</dbReference>
<feature type="domain" description="DALR anticodon binding" evidence="10">
    <location>
        <begin position="516"/>
        <end position="631"/>
    </location>
</feature>
<evidence type="ECO:0000313" key="12">
    <source>
        <dbReference type="EMBL" id="EKD25190.1"/>
    </source>
</evidence>
<keyword evidence="6 9" id="KW-0648">Protein biosynthesis</keyword>